<evidence type="ECO:0000256" key="3">
    <source>
        <dbReference type="SAM" id="MobiDB-lite"/>
    </source>
</evidence>
<feature type="compositionally biased region" description="Polar residues" evidence="3">
    <location>
        <begin position="223"/>
        <end position="232"/>
    </location>
</feature>
<proteinExistence type="inferred from homology"/>
<evidence type="ECO:0000313" key="6">
    <source>
        <dbReference type="Proteomes" id="UP000735302"/>
    </source>
</evidence>
<evidence type="ECO:0000313" key="5">
    <source>
        <dbReference type="EMBL" id="GFO39089.1"/>
    </source>
</evidence>
<dbReference type="InterPro" id="IPR032381">
    <property type="entry name" value="IHABP4_N"/>
</dbReference>
<reference evidence="5 6" key="1">
    <citation type="journal article" date="2021" name="Elife">
        <title>Chloroplast acquisition without the gene transfer in kleptoplastic sea slugs, Plakobranchus ocellatus.</title>
        <authorList>
            <person name="Maeda T."/>
            <person name="Takahashi S."/>
            <person name="Yoshida T."/>
            <person name="Shimamura S."/>
            <person name="Takaki Y."/>
            <person name="Nagai Y."/>
            <person name="Toyoda A."/>
            <person name="Suzuki Y."/>
            <person name="Arimoto A."/>
            <person name="Ishii H."/>
            <person name="Satoh N."/>
            <person name="Nishiyama T."/>
            <person name="Hasebe M."/>
            <person name="Maruyama T."/>
            <person name="Minagawa J."/>
            <person name="Obokata J."/>
            <person name="Shigenobu S."/>
        </authorList>
    </citation>
    <scope>NUCLEOTIDE SEQUENCE [LARGE SCALE GENOMIC DNA]</scope>
</reference>
<comment type="similarity">
    <text evidence="2">Belongs to the SERBP1-HABP4 family.</text>
</comment>
<feature type="compositionally biased region" description="Acidic residues" evidence="3">
    <location>
        <begin position="248"/>
        <end position="259"/>
    </location>
</feature>
<dbReference type="GO" id="GO:0006417">
    <property type="term" value="P:regulation of translation"/>
    <property type="evidence" value="ECO:0007669"/>
    <property type="project" value="UniProtKB-KW"/>
</dbReference>
<dbReference type="PANTHER" id="PTHR12299:SF17">
    <property type="entry name" value="AT19571P-RELATED"/>
    <property type="match status" value="1"/>
</dbReference>
<dbReference type="Proteomes" id="UP000735302">
    <property type="component" value="Unassembled WGS sequence"/>
</dbReference>
<dbReference type="GO" id="GO:0003723">
    <property type="term" value="F:RNA binding"/>
    <property type="evidence" value="ECO:0007669"/>
    <property type="project" value="InterPro"/>
</dbReference>
<keyword evidence="1" id="KW-0810">Translation regulation</keyword>
<dbReference type="InterPro" id="IPR006861">
    <property type="entry name" value="HABP4_PAIRBP1-bd"/>
</dbReference>
<accession>A0AAV4D4P0</accession>
<protein>
    <submittedName>
        <fullName evidence="5">Plasminogen activator inhibitor 1 RNA-binding protein</fullName>
    </submittedName>
</protein>
<feature type="domain" description="Hyaluronan/mRNA-binding protein" evidence="4">
    <location>
        <begin position="183"/>
        <end position="289"/>
    </location>
</feature>
<dbReference type="PANTHER" id="PTHR12299">
    <property type="entry name" value="HYALURONIC ACID-BINDING PROTEIN 4"/>
    <property type="match status" value="1"/>
</dbReference>
<dbReference type="InterPro" id="IPR039764">
    <property type="entry name" value="HABP4/SERBP1-like"/>
</dbReference>
<dbReference type="GO" id="GO:0005737">
    <property type="term" value="C:cytoplasm"/>
    <property type="evidence" value="ECO:0007669"/>
    <property type="project" value="TreeGrafter"/>
</dbReference>
<dbReference type="Pfam" id="PF04774">
    <property type="entry name" value="HABP4_PAI-RBP1"/>
    <property type="match status" value="1"/>
</dbReference>
<dbReference type="Pfam" id="PF16174">
    <property type="entry name" value="IHABP4_N"/>
    <property type="match status" value="1"/>
</dbReference>
<comment type="caution">
    <text evidence="5">The sequence shown here is derived from an EMBL/GenBank/DDBJ whole genome shotgun (WGS) entry which is preliminary data.</text>
</comment>
<evidence type="ECO:0000256" key="2">
    <source>
        <dbReference type="ARBA" id="ARBA00035118"/>
    </source>
</evidence>
<gene>
    <name evidence="5" type="ORF">PoB_006559400</name>
</gene>
<feature type="compositionally biased region" description="Basic and acidic residues" evidence="3">
    <location>
        <begin position="28"/>
        <end position="45"/>
    </location>
</feature>
<feature type="compositionally biased region" description="Basic and acidic residues" evidence="3">
    <location>
        <begin position="183"/>
        <end position="207"/>
    </location>
</feature>
<feature type="compositionally biased region" description="Gly residues" evidence="3">
    <location>
        <begin position="353"/>
        <end position="364"/>
    </location>
</feature>
<feature type="compositionally biased region" description="Basic residues" evidence="3">
    <location>
        <begin position="155"/>
        <end position="164"/>
    </location>
</feature>
<dbReference type="SMART" id="SM01233">
    <property type="entry name" value="HABP4_PAI-RBP1"/>
    <property type="match status" value="1"/>
</dbReference>
<feature type="compositionally biased region" description="Gly residues" evidence="3">
    <location>
        <begin position="170"/>
        <end position="181"/>
    </location>
</feature>
<dbReference type="Gene3D" id="6.10.140.1040">
    <property type="match status" value="1"/>
</dbReference>
<feature type="compositionally biased region" description="Basic and acidic residues" evidence="3">
    <location>
        <begin position="58"/>
        <end position="154"/>
    </location>
</feature>
<sequence>MDHQYGIAVHNKFACFFDEEEDPLEILNRQEEQAKGKKKDEGDKKSKSKVKKAAAPEAKPKVAEQPAVKREEKSASRPNDRGRGGKAREPREIRDNEGDKRPPRRQGMRENRDGRVGDENVPPEFKERPEGSGGFKRREDRGDREGGFGGERGRGRGRGGRGRGGRGGERGGGFGGPPRGGFGKREFDRHSGTDRTGIKPIEKREGGGAHNWGSFKDDLEEQPAQNETTDWAHQTEPGAENAEHNETLENEQAPEEDPQPQEMTLDEWKALQTQSKLKAEFNIRQAGEGEDGSRWTKGREYHKKHEDESEEDDDDSEEEEEETDHHHGRNKHLVTDIRICFNDTPRRGRGRRGGPGGMDRGGNRGSQRGMRGGGRQKESAPQFDNEADFPSLVKLSA</sequence>
<feature type="compositionally biased region" description="Acidic residues" evidence="3">
    <location>
        <begin position="308"/>
        <end position="322"/>
    </location>
</feature>
<organism evidence="5 6">
    <name type="scientific">Plakobranchus ocellatus</name>
    <dbReference type="NCBI Taxonomy" id="259542"/>
    <lineage>
        <taxon>Eukaryota</taxon>
        <taxon>Metazoa</taxon>
        <taxon>Spiralia</taxon>
        <taxon>Lophotrochozoa</taxon>
        <taxon>Mollusca</taxon>
        <taxon>Gastropoda</taxon>
        <taxon>Heterobranchia</taxon>
        <taxon>Euthyneura</taxon>
        <taxon>Panpulmonata</taxon>
        <taxon>Sacoglossa</taxon>
        <taxon>Placobranchoidea</taxon>
        <taxon>Plakobranchidae</taxon>
        <taxon>Plakobranchus</taxon>
    </lineage>
</organism>
<dbReference type="EMBL" id="BLXT01007408">
    <property type="protein sequence ID" value="GFO39089.1"/>
    <property type="molecule type" value="Genomic_DNA"/>
</dbReference>
<dbReference type="GO" id="GO:0005634">
    <property type="term" value="C:nucleus"/>
    <property type="evidence" value="ECO:0007669"/>
    <property type="project" value="TreeGrafter"/>
</dbReference>
<name>A0AAV4D4P0_9GAST</name>
<feature type="region of interest" description="Disordered" evidence="3">
    <location>
        <begin position="26"/>
        <end position="397"/>
    </location>
</feature>
<dbReference type="AlphaFoldDB" id="A0AAV4D4P0"/>
<feature type="compositionally biased region" description="Basic and acidic residues" evidence="3">
    <location>
        <begin position="291"/>
        <end position="307"/>
    </location>
</feature>
<evidence type="ECO:0000259" key="4">
    <source>
        <dbReference type="SMART" id="SM01233"/>
    </source>
</evidence>
<keyword evidence="6" id="KW-1185">Reference proteome</keyword>
<evidence type="ECO:0000256" key="1">
    <source>
        <dbReference type="ARBA" id="ARBA00022845"/>
    </source>
</evidence>